<proteinExistence type="inferred from homology"/>
<keyword evidence="3 7" id="KW-0812">Transmembrane</keyword>
<dbReference type="Proteomes" id="UP000430345">
    <property type="component" value="Unassembled WGS sequence"/>
</dbReference>
<dbReference type="RefSeq" id="WP_152887045.1">
    <property type="nucleotide sequence ID" value="NZ_WHJC01000007.1"/>
</dbReference>
<feature type="transmembrane region" description="Helical" evidence="7">
    <location>
        <begin position="21"/>
        <end position="42"/>
    </location>
</feature>
<feature type="transmembrane region" description="Helical" evidence="7">
    <location>
        <begin position="278"/>
        <end position="302"/>
    </location>
</feature>
<reference evidence="10 11" key="1">
    <citation type="submission" date="2019-10" db="EMBL/GenBank/DDBJ databases">
        <title>The Genome Sequence of Clostridium tarantellae Isolated from Fish Brain.</title>
        <authorList>
            <person name="Bano L."/>
            <person name="Kiel M."/>
            <person name="Sales G."/>
            <person name="Doxey A.C."/>
            <person name="Mansfield M.J."/>
            <person name="Schiavone M."/>
            <person name="Rossetto O."/>
            <person name="Pirazzini M."/>
            <person name="Dobrindt U."/>
            <person name="Montecucco C."/>
        </authorList>
    </citation>
    <scope>NUCLEOTIDE SEQUENCE [LARGE SCALE GENOMIC DNA]</scope>
    <source>
        <strain evidence="10 11">DSM 3997</strain>
    </source>
</reference>
<keyword evidence="4 7" id="KW-1133">Transmembrane helix</keyword>
<evidence type="ECO:0000256" key="6">
    <source>
        <dbReference type="ARBA" id="ARBA00038076"/>
    </source>
</evidence>
<dbReference type="AlphaFoldDB" id="A0A6I1MQ69"/>
<feature type="transmembrane region" description="Helical" evidence="7">
    <location>
        <begin position="323"/>
        <end position="349"/>
    </location>
</feature>
<evidence type="ECO:0000256" key="3">
    <source>
        <dbReference type="ARBA" id="ARBA00022692"/>
    </source>
</evidence>
<feature type="domain" description="ABC3 transporter permease C-terminal" evidence="8">
    <location>
        <begin position="281"/>
        <end position="394"/>
    </location>
</feature>
<dbReference type="EMBL" id="WHJC01000007">
    <property type="protein sequence ID" value="MPQ42429.1"/>
    <property type="molecule type" value="Genomic_DNA"/>
</dbReference>
<feature type="domain" description="MacB-like periplasmic core" evidence="9">
    <location>
        <begin position="22"/>
        <end position="243"/>
    </location>
</feature>
<dbReference type="Pfam" id="PF12704">
    <property type="entry name" value="MacB_PCD"/>
    <property type="match status" value="1"/>
</dbReference>
<sequence>MSIIDLLKTSLYSLKFHKLRAFLTMIGIIIGISSVVTILSIGDGLKEDVVKSSEKSNANKIGIKFQSENREANKKLVEPFEQNDLYTIKNIQGVEKVETSQGMPSFLNFTGGQLSYFNKAIGGTIEDYKEDIEKKVAYGRWFKKGEENKNFIVLEYRVAKELFDNLENGIGKAITMNGINYEVIGILPEIKEFSFNMDGTSNFISKVNKESMKTEDKNSGIAALDVFIKPNYDKKAVFQKIEKALKTSHPNLQGEYKMDDPEEMTKMFEKIIGGITKFIAFVTAISLVVGGIGVMNIMYVSVSERKREIGIRRAIGARQRTILLQFLFEAILVTFIGGLIGILFGFLISKIVGHFLPFKPILTMATFIGATLVSIIEGIIFGIIPAYNACKLDPIKAIYR</sequence>
<feature type="transmembrane region" description="Helical" evidence="7">
    <location>
        <begin position="361"/>
        <end position="387"/>
    </location>
</feature>
<keyword evidence="11" id="KW-1185">Reference proteome</keyword>
<accession>A0A6I1MQ69</accession>
<evidence type="ECO:0000256" key="4">
    <source>
        <dbReference type="ARBA" id="ARBA00022989"/>
    </source>
</evidence>
<protein>
    <submittedName>
        <fullName evidence="10">FtsX-like permease family protein</fullName>
    </submittedName>
</protein>
<evidence type="ECO:0000259" key="8">
    <source>
        <dbReference type="Pfam" id="PF02687"/>
    </source>
</evidence>
<evidence type="ECO:0000259" key="9">
    <source>
        <dbReference type="Pfam" id="PF12704"/>
    </source>
</evidence>
<keyword evidence="5 7" id="KW-0472">Membrane</keyword>
<comment type="caution">
    <text evidence="10">The sequence shown here is derived from an EMBL/GenBank/DDBJ whole genome shotgun (WGS) entry which is preliminary data.</text>
</comment>
<organism evidence="10 11">
    <name type="scientific">Clostridium tarantellae</name>
    <dbReference type="NCBI Taxonomy" id="39493"/>
    <lineage>
        <taxon>Bacteria</taxon>
        <taxon>Bacillati</taxon>
        <taxon>Bacillota</taxon>
        <taxon>Clostridia</taxon>
        <taxon>Eubacteriales</taxon>
        <taxon>Clostridiaceae</taxon>
        <taxon>Clostridium</taxon>
    </lineage>
</organism>
<evidence type="ECO:0000256" key="2">
    <source>
        <dbReference type="ARBA" id="ARBA00022475"/>
    </source>
</evidence>
<keyword evidence="2" id="KW-1003">Cell membrane</keyword>
<dbReference type="OrthoDB" id="9770036at2"/>
<comment type="subcellular location">
    <subcellularLocation>
        <location evidence="1">Cell membrane</location>
        <topology evidence="1">Multi-pass membrane protein</topology>
    </subcellularLocation>
</comment>
<dbReference type="GO" id="GO:0022857">
    <property type="term" value="F:transmembrane transporter activity"/>
    <property type="evidence" value="ECO:0007669"/>
    <property type="project" value="TreeGrafter"/>
</dbReference>
<evidence type="ECO:0000313" key="11">
    <source>
        <dbReference type="Proteomes" id="UP000430345"/>
    </source>
</evidence>
<name>A0A6I1MQ69_9CLOT</name>
<evidence type="ECO:0000313" key="10">
    <source>
        <dbReference type="EMBL" id="MPQ42429.1"/>
    </source>
</evidence>
<dbReference type="InterPro" id="IPR025857">
    <property type="entry name" value="MacB_PCD"/>
</dbReference>
<comment type="similarity">
    <text evidence="6">Belongs to the ABC-4 integral membrane protein family.</text>
</comment>
<dbReference type="GO" id="GO:0005886">
    <property type="term" value="C:plasma membrane"/>
    <property type="evidence" value="ECO:0007669"/>
    <property type="project" value="UniProtKB-SubCell"/>
</dbReference>
<dbReference type="PANTHER" id="PTHR30572:SF4">
    <property type="entry name" value="ABC TRANSPORTER PERMEASE YTRF"/>
    <property type="match status" value="1"/>
</dbReference>
<dbReference type="InterPro" id="IPR050250">
    <property type="entry name" value="Macrolide_Exporter_MacB"/>
</dbReference>
<evidence type="ECO:0000256" key="5">
    <source>
        <dbReference type="ARBA" id="ARBA00023136"/>
    </source>
</evidence>
<evidence type="ECO:0000256" key="1">
    <source>
        <dbReference type="ARBA" id="ARBA00004651"/>
    </source>
</evidence>
<dbReference type="InterPro" id="IPR003838">
    <property type="entry name" value="ABC3_permease_C"/>
</dbReference>
<gene>
    <name evidence="10" type="ORF">GBZ86_01430</name>
</gene>
<dbReference type="PANTHER" id="PTHR30572">
    <property type="entry name" value="MEMBRANE COMPONENT OF TRANSPORTER-RELATED"/>
    <property type="match status" value="1"/>
</dbReference>
<evidence type="ECO:0000256" key="7">
    <source>
        <dbReference type="SAM" id="Phobius"/>
    </source>
</evidence>
<dbReference type="Pfam" id="PF02687">
    <property type="entry name" value="FtsX"/>
    <property type="match status" value="1"/>
</dbReference>